<dbReference type="AlphaFoldDB" id="A0A1H6ZG58"/>
<dbReference type="Proteomes" id="UP000199403">
    <property type="component" value="Unassembled WGS sequence"/>
</dbReference>
<dbReference type="InterPro" id="IPR000917">
    <property type="entry name" value="Sulfatase_N"/>
</dbReference>
<evidence type="ECO:0000259" key="3">
    <source>
        <dbReference type="Pfam" id="PF00884"/>
    </source>
</evidence>
<dbReference type="OrthoDB" id="9764377at2"/>
<protein>
    <submittedName>
        <fullName evidence="4">Arylsulfatase A</fullName>
    </submittedName>
</protein>
<keyword evidence="5" id="KW-1185">Reference proteome</keyword>
<evidence type="ECO:0000313" key="4">
    <source>
        <dbReference type="EMBL" id="SEJ51696.1"/>
    </source>
</evidence>
<dbReference type="PANTHER" id="PTHR42693">
    <property type="entry name" value="ARYLSULFATASE FAMILY MEMBER"/>
    <property type="match status" value="1"/>
</dbReference>
<organism evidence="4 5">
    <name type="scientific">Cyclobacterium xiamenense</name>
    <dbReference type="NCBI Taxonomy" id="1297121"/>
    <lineage>
        <taxon>Bacteria</taxon>
        <taxon>Pseudomonadati</taxon>
        <taxon>Bacteroidota</taxon>
        <taxon>Cytophagia</taxon>
        <taxon>Cytophagales</taxon>
        <taxon>Cyclobacteriaceae</taxon>
        <taxon>Cyclobacterium</taxon>
    </lineage>
</organism>
<sequence length="447" mass="49544">MKKVNSLIGLLALGATLGCNPKGDKEETLASQKAQPNVVLIMADDLGYNDLGCFGNSTVKTPNIDRIARFGTKLTDYHSNGVVCSPTRASLLTGLYPQEAGVEGVVTAKSHRERGMDPENFTLAEYLKDSGYATALFGKWHLGYKPEFGPNVQGFDQFVGFVSGNVDYFSHIDQEGYEDWWNNQTLEKEAGYLTDLITGKALEYMEERNKDNPFFLYLAHGAPHSPYQGPNDKADRTVGGDFPIQGSREDKVNAYKEMIEALDRSVGGVVDYLEKNNLAENTLVIFCSDNGGTRNVGSNAPFSGYKGQVYEGGHRVPAIFYWKDKIQPGVSDQLVMSMDLFPTIASLLDLEAPMGLSGKDLSGIFHEAKSAAETADRTVFWRFKNQGAARKGNWKLVKIDGEEKLYDLSTDIQETTDVKEEFPEVYQELNSAYKEWESGLNEEMILS</sequence>
<keyword evidence="2" id="KW-0378">Hydrolase</keyword>
<gene>
    <name evidence="4" type="ORF">SAMN05192553_104419</name>
</gene>
<proteinExistence type="inferred from homology"/>
<dbReference type="PROSITE" id="PS51257">
    <property type="entry name" value="PROKAR_LIPOPROTEIN"/>
    <property type="match status" value="1"/>
</dbReference>
<evidence type="ECO:0000313" key="5">
    <source>
        <dbReference type="Proteomes" id="UP000199403"/>
    </source>
</evidence>
<dbReference type="RefSeq" id="WP_092175918.1">
    <property type="nucleotide sequence ID" value="NZ_FNZH01000004.1"/>
</dbReference>
<dbReference type="Gene3D" id="3.30.1120.10">
    <property type="match status" value="1"/>
</dbReference>
<comment type="similarity">
    <text evidence="1">Belongs to the sulfatase family.</text>
</comment>
<evidence type="ECO:0000256" key="2">
    <source>
        <dbReference type="ARBA" id="ARBA00022801"/>
    </source>
</evidence>
<dbReference type="PANTHER" id="PTHR42693:SF53">
    <property type="entry name" value="ENDO-4-O-SULFATASE"/>
    <property type="match status" value="1"/>
</dbReference>
<accession>A0A1H6ZG58</accession>
<reference evidence="5" key="1">
    <citation type="submission" date="2016-10" db="EMBL/GenBank/DDBJ databases">
        <authorList>
            <person name="Varghese N."/>
            <person name="Submissions S."/>
        </authorList>
    </citation>
    <scope>NUCLEOTIDE SEQUENCE [LARGE SCALE GENOMIC DNA]</scope>
    <source>
        <strain evidence="5">IBRC-M 10761</strain>
    </source>
</reference>
<name>A0A1H6ZG58_9BACT</name>
<dbReference type="EMBL" id="FNZH01000004">
    <property type="protein sequence ID" value="SEJ51696.1"/>
    <property type="molecule type" value="Genomic_DNA"/>
</dbReference>
<dbReference type="Gene3D" id="3.40.720.10">
    <property type="entry name" value="Alkaline Phosphatase, subunit A"/>
    <property type="match status" value="1"/>
</dbReference>
<dbReference type="SUPFAM" id="SSF53649">
    <property type="entry name" value="Alkaline phosphatase-like"/>
    <property type="match status" value="1"/>
</dbReference>
<dbReference type="InterPro" id="IPR017850">
    <property type="entry name" value="Alkaline_phosphatase_core_sf"/>
</dbReference>
<dbReference type="STRING" id="1416801.SAMN05192553_104419"/>
<dbReference type="GO" id="GO:0004065">
    <property type="term" value="F:arylsulfatase activity"/>
    <property type="evidence" value="ECO:0007669"/>
    <property type="project" value="TreeGrafter"/>
</dbReference>
<feature type="domain" description="Sulfatase N-terminal" evidence="3">
    <location>
        <begin position="36"/>
        <end position="349"/>
    </location>
</feature>
<dbReference type="InterPro" id="IPR050738">
    <property type="entry name" value="Sulfatase"/>
</dbReference>
<evidence type="ECO:0000256" key="1">
    <source>
        <dbReference type="ARBA" id="ARBA00008779"/>
    </source>
</evidence>
<dbReference type="Pfam" id="PF00884">
    <property type="entry name" value="Sulfatase"/>
    <property type="match status" value="1"/>
</dbReference>